<dbReference type="Pfam" id="PF19291">
    <property type="entry name" value="TREH_N"/>
    <property type="match status" value="1"/>
</dbReference>
<dbReference type="EC" id="3.2.1.28" evidence="3"/>
<evidence type="ECO:0000259" key="14">
    <source>
        <dbReference type="Pfam" id="PF19291"/>
    </source>
</evidence>
<evidence type="ECO:0000256" key="4">
    <source>
        <dbReference type="ARBA" id="ARBA00019905"/>
    </source>
</evidence>
<organism evidence="15 16">
    <name type="scientific">Cellulomonas aerilata</name>
    <dbReference type="NCBI Taxonomy" id="515326"/>
    <lineage>
        <taxon>Bacteria</taxon>
        <taxon>Bacillati</taxon>
        <taxon>Actinomycetota</taxon>
        <taxon>Actinomycetes</taxon>
        <taxon>Micrococcales</taxon>
        <taxon>Cellulomonadaceae</taxon>
        <taxon>Cellulomonas</taxon>
    </lineage>
</organism>
<comment type="pathway">
    <text evidence="11">Glycan degradation; trehalose degradation; D-glucose from alpha,alpha-trehalose: step 1/1.</text>
</comment>
<dbReference type="PANTHER" id="PTHR31616">
    <property type="entry name" value="TREHALASE"/>
    <property type="match status" value="1"/>
</dbReference>
<dbReference type="InterPro" id="IPR008928">
    <property type="entry name" value="6-hairpin_glycosidase_sf"/>
</dbReference>
<feature type="domain" description="Trehalase-like N-terminal" evidence="14">
    <location>
        <begin position="80"/>
        <end position="182"/>
    </location>
</feature>
<dbReference type="InterPro" id="IPR011613">
    <property type="entry name" value="GH15-like"/>
</dbReference>
<gene>
    <name evidence="15" type="ORF">CAE01nite_29170</name>
</gene>
<evidence type="ECO:0000256" key="5">
    <source>
        <dbReference type="ARBA" id="ARBA00022801"/>
    </source>
</evidence>
<name>A0A512DFI0_9CELL</name>
<evidence type="ECO:0000256" key="8">
    <source>
        <dbReference type="ARBA" id="ARBA00030473"/>
    </source>
</evidence>
<dbReference type="InterPro" id="IPR045582">
    <property type="entry name" value="Trehalase-like_N"/>
</dbReference>
<dbReference type="GO" id="GO:0005993">
    <property type="term" value="P:trehalose catabolic process"/>
    <property type="evidence" value="ECO:0007669"/>
    <property type="project" value="UniProtKB-ARBA"/>
</dbReference>
<evidence type="ECO:0000313" key="16">
    <source>
        <dbReference type="Proteomes" id="UP000321181"/>
    </source>
</evidence>
<evidence type="ECO:0000256" key="12">
    <source>
        <dbReference type="SAM" id="MobiDB-lite"/>
    </source>
</evidence>
<dbReference type="PANTHER" id="PTHR31616:SF0">
    <property type="entry name" value="GLUCAN 1,4-ALPHA-GLUCOSIDASE"/>
    <property type="match status" value="1"/>
</dbReference>
<evidence type="ECO:0000256" key="6">
    <source>
        <dbReference type="ARBA" id="ARBA00023277"/>
    </source>
</evidence>
<comment type="catalytic activity">
    <reaction evidence="1">
        <text>alpha,alpha-trehalose + H2O = alpha-D-glucose + beta-D-glucose</text>
        <dbReference type="Rhea" id="RHEA:32675"/>
        <dbReference type="ChEBI" id="CHEBI:15377"/>
        <dbReference type="ChEBI" id="CHEBI:15903"/>
        <dbReference type="ChEBI" id="CHEBI:16551"/>
        <dbReference type="ChEBI" id="CHEBI:17925"/>
        <dbReference type="EC" id="3.2.1.28"/>
    </reaction>
</comment>
<feature type="compositionally biased region" description="Pro residues" evidence="12">
    <location>
        <begin position="72"/>
        <end position="82"/>
    </location>
</feature>
<dbReference type="AlphaFoldDB" id="A0A512DFI0"/>
<dbReference type="FunFam" id="1.50.10.10:FF:000005">
    <property type="entry name" value="Glycosyl hydrolase, glucoamylase"/>
    <property type="match status" value="1"/>
</dbReference>
<protein>
    <recommendedName>
        <fullName evidence="4">Trehalase</fullName>
        <ecNumber evidence="3">3.2.1.28</ecNumber>
    </recommendedName>
    <alternativeName>
        <fullName evidence="8">Alpha,alpha-trehalase</fullName>
    </alternativeName>
    <alternativeName>
        <fullName evidence="9">Alpha,alpha-trehalose glucohydrolase</fullName>
    </alternativeName>
</protein>
<evidence type="ECO:0000256" key="2">
    <source>
        <dbReference type="ARBA" id="ARBA00006188"/>
    </source>
</evidence>
<evidence type="ECO:0000256" key="11">
    <source>
        <dbReference type="ARBA" id="ARBA00060615"/>
    </source>
</evidence>
<evidence type="ECO:0000256" key="7">
    <source>
        <dbReference type="ARBA" id="ARBA00023295"/>
    </source>
</evidence>
<evidence type="ECO:0000256" key="3">
    <source>
        <dbReference type="ARBA" id="ARBA00012757"/>
    </source>
</evidence>
<comment type="caution">
    <text evidence="15">The sequence shown here is derived from an EMBL/GenBank/DDBJ whole genome shotgun (WGS) entry which is preliminary data.</text>
</comment>
<comment type="similarity">
    <text evidence="2">Belongs to the glycosyl hydrolase 15 family.</text>
</comment>
<proteinExistence type="inferred from homology"/>
<evidence type="ECO:0000313" key="15">
    <source>
        <dbReference type="EMBL" id="GEO35192.1"/>
    </source>
</evidence>
<dbReference type="GO" id="GO:0004555">
    <property type="term" value="F:alpha,alpha-trehalase activity"/>
    <property type="evidence" value="ECO:0007669"/>
    <property type="project" value="UniProtKB-EC"/>
</dbReference>
<dbReference type="SUPFAM" id="SSF48208">
    <property type="entry name" value="Six-hairpin glycosidases"/>
    <property type="match status" value="1"/>
</dbReference>
<keyword evidence="6" id="KW-0119">Carbohydrate metabolism</keyword>
<comment type="cofactor">
    <cofactor evidence="10">
        <name>phosphate</name>
        <dbReference type="ChEBI" id="CHEBI:43474"/>
    </cofactor>
</comment>
<dbReference type="Pfam" id="PF00723">
    <property type="entry name" value="Glyco_hydro_15"/>
    <property type="match status" value="1"/>
</dbReference>
<dbReference type="Proteomes" id="UP000321181">
    <property type="component" value="Unassembled WGS sequence"/>
</dbReference>
<feature type="region of interest" description="Disordered" evidence="12">
    <location>
        <begin position="1"/>
        <end position="85"/>
    </location>
</feature>
<keyword evidence="7" id="KW-0326">Glycosidase</keyword>
<dbReference type="InterPro" id="IPR012341">
    <property type="entry name" value="6hp_glycosidase-like_sf"/>
</dbReference>
<sequence length="691" mass="76341">MFAVSQQRAAGQTAPMSRSEGRPAASDQHRAPDDATADGSARDAVDPRMSAESQGLAYHAKEPGEAVRPEDPLPPEQAPPTPIGEYAVLGDRRTAALVSRTGSIDWMCLPGFDSPASFAALLGTPDNGRWLLTVPDATEVTRRYLGDSFVLETTYVSPTGRAVVVECMPMADDRADLVRRVEVRDGTVTFEHEWIVRFGYGAIKPWVSRTKDPDGNPAIRAIAGPDSLLLRGDRLPRASDGAHRDRFTLSAGEALELVVTWTPSWAPVPPRLGIVQRIERTRLDWEKWAKHRKHRGSHAEAVDRSLLVLRLLTDEETGGIVAAATTSLPEDMGGERNWDYRYCWLRDAALTLEALLEYGYREEANEWRQWLLRAVAGSPADLQIMYGVDGRRDLPERELTHLPGYGGSRPVRIGNGAVDQVQHDVLGEVMCALALARSVGLKDRAPGWALQRALVDDLAEHWREPDRGIWEVRGELQHFTHSKVMAWAALDRAVHAVEDHGLEGPLERWRAERDAIREDVLAHGYDAERNTFVQTYGATNTDASLLQMVQVGFLPADDPRFVGTVRAIREELEVADGLVHRYHTQATDDGLAGGEHPFLACSFWLADALARMGDTDESGRLLDRLIGLSNDLGLLAEEYDVDRGQMMGNVPQALSHLALVRAVFSHDQAVQRRDGGDGTAEDARDTRAVHR</sequence>
<evidence type="ECO:0000256" key="10">
    <source>
        <dbReference type="ARBA" id="ARBA00053030"/>
    </source>
</evidence>
<evidence type="ECO:0000256" key="9">
    <source>
        <dbReference type="ARBA" id="ARBA00031637"/>
    </source>
</evidence>
<feature type="domain" description="GH15-like" evidence="13">
    <location>
        <begin position="297"/>
        <end position="663"/>
    </location>
</feature>
<keyword evidence="5" id="KW-0378">Hydrolase</keyword>
<feature type="compositionally biased region" description="Polar residues" evidence="12">
    <location>
        <begin position="1"/>
        <end position="16"/>
    </location>
</feature>
<evidence type="ECO:0000256" key="1">
    <source>
        <dbReference type="ARBA" id="ARBA00001576"/>
    </source>
</evidence>
<keyword evidence="16" id="KW-1185">Reference proteome</keyword>
<dbReference type="EMBL" id="BJYY01000018">
    <property type="protein sequence ID" value="GEO35192.1"/>
    <property type="molecule type" value="Genomic_DNA"/>
</dbReference>
<reference evidence="15 16" key="1">
    <citation type="submission" date="2019-07" db="EMBL/GenBank/DDBJ databases">
        <title>Whole genome shotgun sequence of Cellulomonas aerilata NBRC 106308.</title>
        <authorList>
            <person name="Hosoyama A."/>
            <person name="Uohara A."/>
            <person name="Ohji S."/>
            <person name="Ichikawa N."/>
        </authorList>
    </citation>
    <scope>NUCLEOTIDE SEQUENCE [LARGE SCALE GENOMIC DNA]</scope>
    <source>
        <strain evidence="15 16">NBRC 106308</strain>
    </source>
</reference>
<evidence type="ECO:0000259" key="13">
    <source>
        <dbReference type="Pfam" id="PF00723"/>
    </source>
</evidence>
<accession>A0A512DFI0</accession>
<feature type="region of interest" description="Disordered" evidence="12">
    <location>
        <begin position="670"/>
        <end position="691"/>
    </location>
</feature>
<dbReference type="Gene3D" id="1.50.10.10">
    <property type="match status" value="1"/>
</dbReference>
<feature type="compositionally biased region" description="Basic and acidic residues" evidence="12">
    <location>
        <begin position="59"/>
        <end position="71"/>
    </location>
</feature>